<dbReference type="PANTHER" id="PTHR10993:SF7">
    <property type="entry name" value="LIPOYLTRANSFERASE 2, MITOCHONDRIAL-RELATED"/>
    <property type="match status" value="1"/>
</dbReference>
<name>T1ATC2_9ZZZZ</name>
<sequence>MINLSTSNLTVDLGIVDFNLALEIQHNLRNLRERELVGDVILFLEHPPIYTVGRHPDNNNFSGINVIATERGGDVTYHGPGQLVVYPIMKIGDKNHVDARKFVNSIQNLVISSIEAIGYSCHLGHEAGIWVSDSPLGDRKVASIGMAIVKGVSFHGISINIGKEVLEGFSMIRPCGMDPFVMGYIDVGRIELINAIRGNLGKVMNEPEHVSEIKFYEIYEKLITK</sequence>
<dbReference type="GO" id="GO:0009249">
    <property type="term" value="P:protein lipoylation"/>
    <property type="evidence" value="ECO:0007669"/>
    <property type="project" value="InterPro"/>
</dbReference>
<dbReference type="AlphaFoldDB" id="T1ATC2"/>
<dbReference type="GO" id="GO:0033819">
    <property type="term" value="F:lipoyl(octanoyl) transferase activity"/>
    <property type="evidence" value="ECO:0007669"/>
    <property type="project" value="UniProtKB-EC"/>
</dbReference>
<keyword evidence="6" id="KW-0436">Ligase</keyword>
<dbReference type="InterPro" id="IPR000544">
    <property type="entry name" value="Octanoyltransferase"/>
</dbReference>
<dbReference type="PROSITE" id="PS51733">
    <property type="entry name" value="BPL_LPL_CATALYTIC"/>
    <property type="match status" value="1"/>
</dbReference>
<dbReference type="InterPro" id="IPR004143">
    <property type="entry name" value="BPL_LPL_catalytic"/>
</dbReference>
<dbReference type="GO" id="GO:0016874">
    <property type="term" value="F:ligase activity"/>
    <property type="evidence" value="ECO:0007669"/>
    <property type="project" value="UniProtKB-KW"/>
</dbReference>
<dbReference type="EMBL" id="AUZX01011214">
    <property type="protein sequence ID" value="EQD43994.1"/>
    <property type="molecule type" value="Genomic_DNA"/>
</dbReference>
<dbReference type="Gene3D" id="3.30.930.10">
    <property type="entry name" value="Bira Bifunctional Protein, Domain 2"/>
    <property type="match status" value="1"/>
</dbReference>
<evidence type="ECO:0000256" key="3">
    <source>
        <dbReference type="ARBA" id="ARBA00022679"/>
    </source>
</evidence>
<evidence type="ECO:0000256" key="4">
    <source>
        <dbReference type="ARBA" id="ARBA00023315"/>
    </source>
</evidence>
<keyword evidence="4 6" id="KW-0012">Acyltransferase</keyword>
<evidence type="ECO:0000313" key="6">
    <source>
        <dbReference type="EMBL" id="EQD43994.1"/>
    </source>
</evidence>
<dbReference type="EC" id="2.3.1.181" evidence="2"/>
<dbReference type="UniPathway" id="UPA00538">
    <property type="reaction ID" value="UER00592"/>
</dbReference>
<gene>
    <name evidence="6" type="ORF">B1A_15282</name>
</gene>
<dbReference type="SUPFAM" id="SSF55681">
    <property type="entry name" value="Class II aaRS and biotin synthetases"/>
    <property type="match status" value="1"/>
</dbReference>
<reference evidence="6" key="1">
    <citation type="submission" date="2013-08" db="EMBL/GenBank/DDBJ databases">
        <authorList>
            <person name="Mendez C."/>
            <person name="Richter M."/>
            <person name="Ferrer M."/>
            <person name="Sanchez J."/>
        </authorList>
    </citation>
    <scope>NUCLEOTIDE SEQUENCE</scope>
</reference>
<comment type="caution">
    <text evidence="6">The sequence shown here is derived from an EMBL/GenBank/DDBJ whole genome shotgun (WGS) entry which is preliminary data.</text>
</comment>
<comment type="pathway">
    <text evidence="1">Protein modification; protein lipoylation via endogenous pathway; protein N(6)-(lipoyl)lysine from octanoyl-[acyl-carrier-protein]: step 1/2.</text>
</comment>
<evidence type="ECO:0000256" key="2">
    <source>
        <dbReference type="ARBA" id="ARBA00012334"/>
    </source>
</evidence>
<protein>
    <recommendedName>
        <fullName evidence="2">lipoyl(octanoyl) transferase</fullName>
        <ecNumber evidence="2">2.3.1.181</ecNumber>
    </recommendedName>
</protein>
<evidence type="ECO:0000259" key="5">
    <source>
        <dbReference type="PROSITE" id="PS51733"/>
    </source>
</evidence>
<dbReference type="HAMAP" id="MF_00013">
    <property type="entry name" value="LipB"/>
    <property type="match status" value="1"/>
</dbReference>
<accession>T1ATC2</accession>
<organism evidence="6">
    <name type="scientific">mine drainage metagenome</name>
    <dbReference type="NCBI Taxonomy" id="410659"/>
    <lineage>
        <taxon>unclassified sequences</taxon>
        <taxon>metagenomes</taxon>
        <taxon>ecological metagenomes</taxon>
    </lineage>
</organism>
<keyword evidence="3 6" id="KW-0808">Transferase</keyword>
<dbReference type="Pfam" id="PF21948">
    <property type="entry name" value="LplA-B_cat"/>
    <property type="match status" value="1"/>
</dbReference>
<dbReference type="PANTHER" id="PTHR10993">
    <property type="entry name" value="OCTANOYLTRANSFERASE"/>
    <property type="match status" value="1"/>
</dbReference>
<proteinExistence type="inferred from homology"/>
<reference evidence="6" key="2">
    <citation type="journal article" date="2014" name="ISME J.">
        <title>Microbial stratification in low pH oxic and suboxic macroscopic growths along an acid mine drainage.</title>
        <authorList>
            <person name="Mendez-Garcia C."/>
            <person name="Mesa V."/>
            <person name="Sprenger R.R."/>
            <person name="Richter M."/>
            <person name="Diez M.S."/>
            <person name="Solano J."/>
            <person name="Bargiela R."/>
            <person name="Golyshina O.V."/>
            <person name="Manteca A."/>
            <person name="Ramos J.L."/>
            <person name="Gallego J.R."/>
            <person name="Llorente I."/>
            <person name="Martins Dos Santos V.A."/>
            <person name="Jensen O.N."/>
            <person name="Pelaez A.I."/>
            <person name="Sanchez J."/>
            <person name="Ferrer M."/>
        </authorList>
    </citation>
    <scope>NUCLEOTIDE SEQUENCE</scope>
</reference>
<dbReference type="PROSITE" id="PS01313">
    <property type="entry name" value="LIPB"/>
    <property type="match status" value="1"/>
</dbReference>
<dbReference type="InterPro" id="IPR020605">
    <property type="entry name" value="Octanoyltransferase_CS"/>
</dbReference>
<dbReference type="NCBIfam" id="TIGR00214">
    <property type="entry name" value="lipB"/>
    <property type="match status" value="1"/>
</dbReference>
<evidence type="ECO:0000256" key="1">
    <source>
        <dbReference type="ARBA" id="ARBA00004821"/>
    </source>
</evidence>
<feature type="domain" description="BPL/LPL catalytic" evidence="5">
    <location>
        <begin position="35"/>
        <end position="208"/>
    </location>
</feature>
<dbReference type="InterPro" id="IPR045864">
    <property type="entry name" value="aa-tRNA-synth_II/BPL/LPL"/>
</dbReference>